<keyword evidence="2" id="KW-1185">Reference proteome</keyword>
<accession>A0AAW2EHU1</accession>
<dbReference type="Proteomes" id="UP001430953">
    <property type="component" value="Unassembled WGS sequence"/>
</dbReference>
<sequence length="182" mass="20678">MLNQLADALSKPSTAKHGQRRGAPFASRDKCASLTVLNFPARNATVSFGQFSLWECIWSWLKKEELTKKRLRIRVQAVSRLEVRLRCFASSRLSRSRVRSSSATPDGIHADQGGKSIDRIEIKQGGTCDFLISRSEKRLLLYQTLHHGSARCHSSTVDFLRWKHAEGIDQRILDRMQKVKEG</sequence>
<evidence type="ECO:0000313" key="2">
    <source>
        <dbReference type="Proteomes" id="UP001430953"/>
    </source>
</evidence>
<name>A0AAW2EHU1_9HYME</name>
<organism evidence="1 2">
    <name type="scientific">Cardiocondyla obscurior</name>
    <dbReference type="NCBI Taxonomy" id="286306"/>
    <lineage>
        <taxon>Eukaryota</taxon>
        <taxon>Metazoa</taxon>
        <taxon>Ecdysozoa</taxon>
        <taxon>Arthropoda</taxon>
        <taxon>Hexapoda</taxon>
        <taxon>Insecta</taxon>
        <taxon>Pterygota</taxon>
        <taxon>Neoptera</taxon>
        <taxon>Endopterygota</taxon>
        <taxon>Hymenoptera</taxon>
        <taxon>Apocrita</taxon>
        <taxon>Aculeata</taxon>
        <taxon>Formicoidea</taxon>
        <taxon>Formicidae</taxon>
        <taxon>Myrmicinae</taxon>
        <taxon>Cardiocondyla</taxon>
    </lineage>
</organism>
<dbReference type="AlphaFoldDB" id="A0AAW2EHU1"/>
<dbReference type="EMBL" id="JADYXP020000024">
    <property type="protein sequence ID" value="KAL0101821.1"/>
    <property type="molecule type" value="Genomic_DNA"/>
</dbReference>
<proteinExistence type="predicted"/>
<comment type="caution">
    <text evidence="1">The sequence shown here is derived from an EMBL/GenBank/DDBJ whole genome shotgun (WGS) entry which is preliminary data.</text>
</comment>
<reference evidence="1 2" key="1">
    <citation type="submission" date="2023-03" db="EMBL/GenBank/DDBJ databases">
        <title>High recombination rates correlate with genetic variation in Cardiocondyla obscurior ants.</title>
        <authorList>
            <person name="Errbii M."/>
        </authorList>
    </citation>
    <scope>NUCLEOTIDE SEQUENCE [LARGE SCALE GENOMIC DNA]</scope>
    <source>
        <strain evidence="1">Alpha-2009</strain>
        <tissue evidence="1">Whole body</tissue>
    </source>
</reference>
<evidence type="ECO:0000313" key="1">
    <source>
        <dbReference type="EMBL" id="KAL0101821.1"/>
    </source>
</evidence>
<gene>
    <name evidence="1" type="ORF">PUN28_019156</name>
</gene>
<protein>
    <submittedName>
        <fullName evidence="1">Uncharacterized protein</fullName>
    </submittedName>
</protein>